<comment type="caution">
    <text evidence="1">The sequence shown here is derived from an EMBL/GenBank/DDBJ whole genome shotgun (WGS) entry which is preliminary data.</text>
</comment>
<reference evidence="1 2" key="2">
    <citation type="journal article" date="2022" name="Mol. Ecol. Resour.">
        <title>The genomes of chicory, endive, great burdock and yacon provide insights into Asteraceae paleo-polyploidization history and plant inulin production.</title>
        <authorList>
            <person name="Fan W."/>
            <person name="Wang S."/>
            <person name="Wang H."/>
            <person name="Wang A."/>
            <person name="Jiang F."/>
            <person name="Liu H."/>
            <person name="Zhao H."/>
            <person name="Xu D."/>
            <person name="Zhang Y."/>
        </authorList>
    </citation>
    <scope>NUCLEOTIDE SEQUENCE [LARGE SCALE GENOMIC DNA]</scope>
    <source>
        <strain evidence="2">cv. Punajuju</strain>
        <tissue evidence="1">Leaves</tissue>
    </source>
</reference>
<protein>
    <submittedName>
        <fullName evidence="1">Uncharacterized protein</fullName>
    </submittedName>
</protein>
<sequence length="126" mass="14185">MSGSVDQTVRVLCVENTTISSSKQSSWPVTSFGGFKFGLDNSHLTGNVKPHDASQIIYIDPEFCWPKPIDNFRLTDTPFDFSSVRSYKLYNSSLQNSNYMFPAVRAVNVPGQCESFRVRCADWIDS</sequence>
<reference evidence="2" key="1">
    <citation type="journal article" date="2022" name="Mol. Ecol. Resour.">
        <title>The genomes of chicory, endive, great burdock and yacon provide insights into Asteraceae palaeo-polyploidization history and plant inulin production.</title>
        <authorList>
            <person name="Fan W."/>
            <person name="Wang S."/>
            <person name="Wang H."/>
            <person name="Wang A."/>
            <person name="Jiang F."/>
            <person name="Liu H."/>
            <person name="Zhao H."/>
            <person name="Xu D."/>
            <person name="Zhang Y."/>
        </authorList>
    </citation>
    <scope>NUCLEOTIDE SEQUENCE [LARGE SCALE GENOMIC DNA]</scope>
    <source>
        <strain evidence="2">cv. Punajuju</strain>
    </source>
</reference>
<proteinExistence type="predicted"/>
<dbReference type="EMBL" id="CM042016">
    <property type="protein sequence ID" value="KAI3698256.1"/>
    <property type="molecule type" value="Genomic_DNA"/>
</dbReference>
<dbReference type="Proteomes" id="UP001055811">
    <property type="component" value="Linkage Group LG08"/>
</dbReference>
<evidence type="ECO:0000313" key="1">
    <source>
        <dbReference type="EMBL" id="KAI3698256.1"/>
    </source>
</evidence>
<name>A0ACB8ZKJ7_CICIN</name>
<keyword evidence="2" id="KW-1185">Reference proteome</keyword>
<accession>A0ACB8ZKJ7</accession>
<organism evidence="1 2">
    <name type="scientific">Cichorium intybus</name>
    <name type="common">Chicory</name>
    <dbReference type="NCBI Taxonomy" id="13427"/>
    <lineage>
        <taxon>Eukaryota</taxon>
        <taxon>Viridiplantae</taxon>
        <taxon>Streptophyta</taxon>
        <taxon>Embryophyta</taxon>
        <taxon>Tracheophyta</taxon>
        <taxon>Spermatophyta</taxon>
        <taxon>Magnoliopsida</taxon>
        <taxon>eudicotyledons</taxon>
        <taxon>Gunneridae</taxon>
        <taxon>Pentapetalae</taxon>
        <taxon>asterids</taxon>
        <taxon>campanulids</taxon>
        <taxon>Asterales</taxon>
        <taxon>Asteraceae</taxon>
        <taxon>Cichorioideae</taxon>
        <taxon>Cichorieae</taxon>
        <taxon>Cichoriinae</taxon>
        <taxon>Cichorium</taxon>
    </lineage>
</organism>
<gene>
    <name evidence="1" type="ORF">L2E82_41646</name>
</gene>
<evidence type="ECO:0000313" key="2">
    <source>
        <dbReference type="Proteomes" id="UP001055811"/>
    </source>
</evidence>